<protein>
    <submittedName>
        <fullName evidence="2">Heterokaryon incompatibility protein 6, OR allele</fullName>
    </submittedName>
</protein>
<reference evidence="2 3" key="1">
    <citation type="journal article" date="2016" name="Genome Announc.">
        <title>Genome Sequence of Madurella mycetomatis mm55, Isolated from a Human Mycetoma Case in Sudan.</title>
        <authorList>
            <person name="Smit S."/>
            <person name="Derks M.F."/>
            <person name="Bervoets S."/>
            <person name="Fahal A."/>
            <person name="van Leeuwen W."/>
            <person name="van Belkum A."/>
            <person name="van de Sande W.W."/>
        </authorList>
    </citation>
    <scope>NUCLEOTIDE SEQUENCE [LARGE SCALE GENOMIC DNA]</scope>
    <source>
        <strain evidence="3">mm55</strain>
    </source>
</reference>
<name>A0A175VUC1_9PEZI</name>
<evidence type="ECO:0000259" key="1">
    <source>
        <dbReference type="Pfam" id="PF06985"/>
    </source>
</evidence>
<accession>A0A175VUC1</accession>
<dbReference type="Pfam" id="PF06985">
    <property type="entry name" value="HET"/>
    <property type="match status" value="1"/>
</dbReference>
<gene>
    <name evidence="2" type="ORF">MMYC01_208523</name>
</gene>
<feature type="domain" description="Heterokaryon incompatibility" evidence="1">
    <location>
        <begin position="63"/>
        <end position="225"/>
    </location>
</feature>
<dbReference type="EMBL" id="LCTW02000333">
    <property type="protein sequence ID" value="KXX74630.1"/>
    <property type="molecule type" value="Genomic_DNA"/>
</dbReference>
<dbReference type="OrthoDB" id="3557394at2759"/>
<organism evidence="2 3">
    <name type="scientific">Madurella mycetomatis</name>
    <dbReference type="NCBI Taxonomy" id="100816"/>
    <lineage>
        <taxon>Eukaryota</taxon>
        <taxon>Fungi</taxon>
        <taxon>Dikarya</taxon>
        <taxon>Ascomycota</taxon>
        <taxon>Pezizomycotina</taxon>
        <taxon>Sordariomycetes</taxon>
        <taxon>Sordariomycetidae</taxon>
        <taxon>Sordariales</taxon>
        <taxon>Sordariales incertae sedis</taxon>
        <taxon>Madurella</taxon>
    </lineage>
</organism>
<dbReference type="STRING" id="100816.A0A175VUC1"/>
<sequence>MAEAEKTPPNTKRGGYEQAWSYSPLALDPPEVRLLTLEKGSMEDPIKCEVNIYDFDQKLYGEYETLSYVWGGPEEAIKVGGNTEFKVKKNLAEALRHIRAEDKTRLLWVDAICINQGDKVEKGQQLGKIGDIYKRCKNCIIWLGTLSSQANPNDAVELLKILAKLAPKHSHDSKEGEGTHFLETGCFKTSSTERTIVSSEYETQFNALSELLALPWWKRTWTIQELALSPKIELRCGTAEIPYEAIRDFVKGLIHHAYSKCCKDIRLRLTGLGFDLFLTVEEKLDPMVFTREQRAEDNTFLQPSYTTPVRTAITEATFGCIKNEEGGAELLMGERIFRSQNRYTKLYVPSWVSDGCFRTFPPKWAMMERRRLNIYSSFASEFSAEIQTLQQNFVKNLTMSKNGILITESYIVGEIREIGAVFQDVDSWFGVPATIQQWMQMVGIKLSDWSSEPPQTDTTMDIFWRTLINNSREVDTKHLSYQRPTENGKAEYKNLWNLFQIVSGHPHPAGSSTNPDHSKSASPSLEDVAERIAKMLMPLLSSVGLNNVEKADIVTAVRELQTKSSQKSLTNGAAEIKDGDTGVLKMVSHDSVVSNNAETIYHLLTCLWRRRLFISNRGDMGLVPEDAETGDEIHVIPGCPSPFVLRPLKHDSSEGLLGDWDTDRRRQYAIIGNGFLHGFMGGRKPSKEAESNEGSKTVVRGPLEIAIH</sequence>
<dbReference type="Proteomes" id="UP000078237">
    <property type="component" value="Unassembled WGS sequence"/>
</dbReference>
<proteinExistence type="predicted"/>
<dbReference type="InterPro" id="IPR052895">
    <property type="entry name" value="HetReg/Transcr_Mod"/>
</dbReference>
<dbReference type="VEuPathDB" id="FungiDB:MMYC01_208523"/>
<evidence type="ECO:0000313" key="2">
    <source>
        <dbReference type="EMBL" id="KXX74630.1"/>
    </source>
</evidence>
<keyword evidence="3" id="KW-1185">Reference proteome</keyword>
<comment type="caution">
    <text evidence="2">The sequence shown here is derived from an EMBL/GenBank/DDBJ whole genome shotgun (WGS) entry which is preliminary data.</text>
</comment>
<dbReference type="PANTHER" id="PTHR24148">
    <property type="entry name" value="ANKYRIN REPEAT DOMAIN-CONTAINING PROTEIN 39 HOMOLOG-RELATED"/>
    <property type="match status" value="1"/>
</dbReference>
<dbReference type="InterPro" id="IPR010730">
    <property type="entry name" value="HET"/>
</dbReference>
<dbReference type="Pfam" id="PF26639">
    <property type="entry name" value="Het-6_barrel"/>
    <property type="match status" value="1"/>
</dbReference>
<evidence type="ECO:0000313" key="3">
    <source>
        <dbReference type="Proteomes" id="UP000078237"/>
    </source>
</evidence>
<dbReference type="PANTHER" id="PTHR24148:SF64">
    <property type="entry name" value="HETEROKARYON INCOMPATIBILITY DOMAIN-CONTAINING PROTEIN"/>
    <property type="match status" value="1"/>
</dbReference>
<dbReference type="AlphaFoldDB" id="A0A175VUC1"/>